<protein>
    <submittedName>
        <fullName evidence="2">DUF2771 family protein</fullName>
    </submittedName>
</protein>
<keyword evidence="1" id="KW-1133">Transmembrane helix</keyword>
<name>A0ABZ2U3J3_9ACTN</name>
<keyword evidence="1" id="KW-0812">Transmembrane</keyword>
<proteinExistence type="predicted"/>
<dbReference type="Proteomes" id="UP001479933">
    <property type="component" value="Chromosome"/>
</dbReference>
<feature type="transmembrane region" description="Helical" evidence="1">
    <location>
        <begin position="12"/>
        <end position="32"/>
    </location>
</feature>
<accession>A0ABZ2U3J3</accession>
<evidence type="ECO:0000256" key="1">
    <source>
        <dbReference type="SAM" id="Phobius"/>
    </source>
</evidence>
<dbReference type="EMBL" id="CP136137">
    <property type="protein sequence ID" value="WYY08202.1"/>
    <property type="molecule type" value="Genomic_DNA"/>
</dbReference>
<reference evidence="2 3" key="1">
    <citation type="journal article" date="2023" name="Virus Evol.">
        <title>Computational host range prediction-The good, the bad, and the ugly.</title>
        <authorList>
            <person name="Howell A.A."/>
            <person name="Versoza C.J."/>
            <person name="Pfeifer S.P."/>
        </authorList>
    </citation>
    <scope>NUCLEOTIDE SEQUENCE [LARGE SCALE GENOMIC DNA]</scope>
    <source>
        <strain evidence="2 3">1610/1b</strain>
    </source>
</reference>
<evidence type="ECO:0000313" key="2">
    <source>
        <dbReference type="EMBL" id="WYY08202.1"/>
    </source>
</evidence>
<gene>
    <name evidence="2" type="ORF">RVF87_03725</name>
</gene>
<dbReference type="InterPro" id="IPR024495">
    <property type="entry name" value="DUF2771"/>
</dbReference>
<sequence length="195" mass="20557">MLQPGDKKALTIIGAVVVAALVIIAGATALLVRGHEKPVPALSFQAGDHLSRVEPSFWCSAKMDECTGVVSNTGNVRVVDHPVPVGSTAMLSVPAEVSGSPWTLLAEYATPRGLLRVQWVHLPDTKYTQVLKSTPNRVLIGAEVSVISAVQVPIPGQPANAEGGDLLLRGVYSIRTLPIGFEVRNQTPLAGERGN</sequence>
<organism evidence="2 3">
    <name type="scientific">Gordonia hydrophobica</name>
    <dbReference type="NCBI Taxonomy" id="40516"/>
    <lineage>
        <taxon>Bacteria</taxon>
        <taxon>Bacillati</taxon>
        <taxon>Actinomycetota</taxon>
        <taxon>Actinomycetes</taxon>
        <taxon>Mycobacteriales</taxon>
        <taxon>Gordoniaceae</taxon>
        <taxon>Gordonia</taxon>
    </lineage>
</organism>
<evidence type="ECO:0000313" key="3">
    <source>
        <dbReference type="Proteomes" id="UP001479933"/>
    </source>
</evidence>
<keyword evidence="3" id="KW-1185">Reference proteome</keyword>
<dbReference type="RefSeq" id="WP_066166785.1">
    <property type="nucleotide sequence ID" value="NZ_CP136137.1"/>
</dbReference>
<dbReference type="Pfam" id="PF10969">
    <property type="entry name" value="DUF2771"/>
    <property type="match status" value="1"/>
</dbReference>
<keyword evidence="1" id="KW-0472">Membrane</keyword>